<sequence length="115" mass="13764">MDVSPEYIKMCDCPEIQKRRGAWSAHDYEYLDIHIPYDTPLVDGMKVGEAIWLPRQDQLQAMVDADWTGELLRRFYNWCKDYGFTTKVRKSMEQLWLAFVMKELHNKAWGRDGWE</sequence>
<dbReference type="AlphaFoldDB" id="A0A0F9NWM6"/>
<proteinExistence type="predicted"/>
<comment type="caution">
    <text evidence="1">The sequence shown here is derived from an EMBL/GenBank/DDBJ whole genome shotgun (WGS) entry which is preliminary data.</text>
</comment>
<name>A0A0F9NWM6_9ZZZZ</name>
<evidence type="ECO:0000313" key="1">
    <source>
        <dbReference type="EMBL" id="KKN22239.1"/>
    </source>
</evidence>
<gene>
    <name evidence="1" type="ORF">LCGC14_0917400</name>
</gene>
<reference evidence="1" key="1">
    <citation type="journal article" date="2015" name="Nature">
        <title>Complex archaea that bridge the gap between prokaryotes and eukaryotes.</title>
        <authorList>
            <person name="Spang A."/>
            <person name="Saw J.H."/>
            <person name="Jorgensen S.L."/>
            <person name="Zaremba-Niedzwiedzka K."/>
            <person name="Martijn J."/>
            <person name="Lind A.E."/>
            <person name="van Eijk R."/>
            <person name="Schleper C."/>
            <person name="Guy L."/>
            <person name="Ettema T.J."/>
        </authorList>
    </citation>
    <scope>NUCLEOTIDE SEQUENCE</scope>
</reference>
<dbReference type="EMBL" id="LAZR01003080">
    <property type="protein sequence ID" value="KKN22239.1"/>
    <property type="molecule type" value="Genomic_DNA"/>
</dbReference>
<organism evidence="1">
    <name type="scientific">marine sediment metagenome</name>
    <dbReference type="NCBI Taxonomy" id="412755"/>
    <lineage>
        <taxon>unclassified sequences</taxon>
        <taxon>metagenomes</taxon>
        <taxon>ecological metagenomes</taxon>
    </lineage>
</organism>
<accession>A0A0F9NWM6</accession>
<protein>
    <submittedName>
        <fullName evidence="1">Uncharacterized protein</fullName>
    </submittedName>
</protein>